<dbReference type="SUPFAM" id="SSF56235">
    <property type="entry name" value="N-terminal nucleophile aminohydrolases (Ntn hydrolases)"/>
    <property type="match status" value="1"/>
</dbReference>
<dbReference type="GO" id="GO:0070062">
    <property type="term" value="C:extracellular exosome"/>
    <property type="evidence" value="ECO:0007669"/>
    <property type="project" value="TreeGrafter"/>
</dbReference>
<accession>A0A2J8SPK1</accession>
<evidence type="ECO:0000313" key="1">
    <source>
        <dbReference type="EMBL" id="PNJ22692.1"/>
    </source>
</evidence>
<protein>
    <submittedName>
        <fullName evidence="1">GGT6 isoform 5</fullName>
    </submittedName>
</protein>
<feature type="non-terminal residue" evidence="1">
    <location>
        <position position="180"/>
    </location>
</feature>
<proteinExistence type="predicted"/>
<dbReference type="PANTHER" id="PTHR47278:SF1">
    <property type="entry name" value="GLUTATHIONE HYDROLASE 6"/>
    <property type="match status" value="1"/>
</dbReference>
<sequence length="180" mass="18861">MELAAKPVVYQKLLPQEPSLESEEEVEEEETSEVLIPNPWRHQDSSRNKAGGLPGTWARVVAALLLLAVGCSLAVRQLQNQGSSIGSLGSVAPPPGGHSHGPGVYHHGAIISPAGRELLVAGGNVVDAGVGAALCLAVVHPHATGLDCCEPREQRPGCRGQQRLCAASHLLAQLLLWLCT</sequence>
<gene>
    <name evidence="1" type="ORF">CR201_G0041522</name>
</gene>
<dbReference type="EMBL" id="NDHI03003557">
    <property type="protein sequence ID" value="PNJ22692.1"/>
    <property type="molecule type" value="Genomic_DNA"/>
</dbReference>
<dbReference type="AlphaFoldDB" id="A0A2J8SPK1"/>
<dbReference type="InterPro" id="IPR029055">
    <property type="entry name" value="Ntn_hydrolases_N"/>
</dbReference>
<dbReference type="InterPro" id="IPR052688">
    <property type="entry name" value="Gamma-glutamyltransfase"/>
</dbReference>
<comment type="caution">
    <text evidence="1">The sequence shown here is derived from an EMBL/GenBank/DDBJ whole genome shotgun (WGS) entry which is preliminary data.</text>
</comment>
<dbReference type="PANTHER" id="PTHR47278">
    <property type="entry name" value="GLUTATHIONE HYDROLASE 6"/>
    <property type="match status" value="1"/>
</dbReference>
<name>A0A2J8SPK1_PONAB</name>
<reference evidence="1" key="1">
    <citation type="submission" date="2017-12" db="EMBL/GenBank/DDBJ databases">
        <title>High-resolution comparative analysis of great ape genomes.</title>
        <authorList>
            <person name="Pollen A."/>
            <person name="Hastie A."/>
            <person name="Hormozdiari F."/>
            <person name="Dougherty M."/>
            <person name="Liu R."/>
            <person name="Chaisson M."/>
            <person name="Hoppe E."/>
            <person name="Hill C."/>
            <person name="Pang A."/>
            <person name="Hillier L."/>
            <person name="Baker C."/>
            <person name="Armstrong J."/>
            <person name="Shendure J."/>
            <person name="Paten B."/>
            <person name="Wilson R."/>
            <person name="Chao H."/>
            <person name="Schneider V."/>
            <person name="Ventura M."/>
            <person name="Kronenberg Z."/>
            <person name="Murali S."/>
            <person name="Gordon D."/>
            <person name="Cantsilieris S."/>
            <person name="Munson K."/>
            <person name="Nelson B."/>
            <person name="Raja A."/>
            <person name="Underwood J."/>
            <person name="Diekhans M."/>
            <person name="Fiddes I."/>
            <person name="Haussler D."/>
            <person name="Eichler E."/>
        </authorList>
    </citation>
    <scope>NUCLEOTIDE SEQUENCE [LARGE SCALE GENOMIC DNA]</scope>
    <source>
        <strain evidence="1">Susie</strain>
    </source>
</reference>
<organism evidence="1">
    <name type="scientific">Pongo abelii</name>
    <name type="common">Sumatran orangutan</name>
    <name type="synonym">Pongo pygmaeus abelii</name>
    <dbReference type="NCBI Taxonomy" id="9601"/>
    <lineage>
        <taxon>Eukaryota</taxon>
        <taxon>Metazoa</taxon>
        <taxon>Chordata</taxon>
        <taxon>Craniata</taxon>
        <taxon>Vertebrata</taxon>
        <taxon>Euteleostomi</taxon>
        <taxon>Mammalia</taxon>
        <taxon>Eutheria</taxon>
        <taxon>Euarchontoglires</taxon>
        <taxon>Primates</taxon>
        <taxon>Haplorrhini</taxon>
        <taxon>Catarrhini</taxon>
        <taxon>Hominidae</taxon>
        <taxon>Pongo</taxon>
    </lineage>
</organism>